<evidence type="ECO:0000313" key="3">
    <source>
        <dbReference type="Proteomes" id="UP001589576"/>
    </source>
</evidence>
<keyword evidence="3" id="KW-1185">Reference proteome</keyword>
<proteinExistence type="predicted"/>
<feature type="transmembrane region" description="Helical" evidence="1">
    <location>
        <begin position="289"/>
        <end position="308"/>
    </location>
</feature>
<feature type="transmembrane region" description="Helical" evidence="1">
    <location>
        <begin position="214"/>
        <end position="235"/>
    </location>
</feature>
<reference evidence="2 3" key="1">
    <citation type="submission" date="2024-09" db="EMBL/GenBank/DDBJ databases">
        <authorList>
            <person name="Sun Q."/>
            <person name="Mori K."/>
        </authorList>
    </citation>
    <scope>NUCLEOTIDE SEQUENCE [LARGE SCALE GENOMIC DNA]</scope>
    <source>
        <strain evidence="2 3">CECT 8460</strain>
    </source>
</reference>
<keyword evidence="1" id="KW-0812">Transmembrane</keyword>
<feature type="transmembrane region" description="Helical" evidence="1">
    <location>
        <begin position="21"/>
        <end position="44"/>
    </location>
</feature>
<sequence>MEKLTTRQTLHEQKSLWIMAIYFILTFYFLGVFSSMHTMIYAEVAAVHKNFNNFMITLNAVTRMLYSFIPVIMVLAVLGLFWSRPKTFPLWSIIVSALLCLISVSSTFYIILPLQSKLSLYGFNTQVYQNLLSSSLYFQIFPAVMQVVIAIFLLNRFLSDSKFLGRWFFIIIFTCSYFTLGSSQVEGFINYPIWLSVDLSDWVGFRDVIKNLDAPYLFFIAVLPLFLFIPMFWYRPKGIPKYYVAVYGASLFWIIAITIIYFLPHIQIPLTDNKENTKSLIEELMKNDFLLRMLYAIGYFIIPVAMFFKIGDKKITENIVE</sequence>
<feature type="transmembrane region" description="Helical" evidence="1">
    <location>
        <begin position="242"/>
        <end position="263"/>
    </location>
</feature>
<accession>A0ABV5GBE2</accession>
<dbReference type="EMBL" id="JBHMFB010000003">
    <property type="protein sequence ID" value="MFB9088408.1"/>
    <property type="molecule type" value="Genomic_DNA"/>
</dbReference>
<dbReference type="RefSeq" id="WP_290285003.1">
    <property type="nucleotide sequence ID" value="NZ_JAUFQN010000019.1"/>
</dbReference>
<name>A0ABV5GBE2_9FLAO</name>
<feature type="transmembrane region" description="Helical" evidence="1">
    <location>
        <begin position="167"/>
        <end position="194"/>
    </location>
</feature>
<feature type="transmembrane region" description="Helical" evidence="1">
    <location>
        <begin position="64"/>
        <end position="83"/>
    </location>
</feature>
<keyword evidence="1" id="KW-1133">Transmembrane helix</keyword>
<keyword evidence="1" id="KW-0472">Membrane</keyword>
<protein>
    <submittedName>
        <fullName evidence="2">Uncharacterized protein</fullName>
    </submittedName>
</protein>
<feature type="transmembrane region" description="Helical" evidence="1">
    <location>
        <begin position="90"/>
        <end position="112"/>
    </location>
</feature>
<evidence type="ECO:0000256" key="1">
    <source>
        <dbReference type="SAM" id="Phobius"/>
    </source>
</evidence>
<comment type="caution">
    <text evidence="2">The sequence shown here is derived from an EMBL/GenBank/DDBJ whole genome shotgun (WGS) entry which is preliminary data.</text>
</comment>
<dbReference type="Proteomes" id="UP001589576">
    <property type="component" value="Unassembled WGS sequence"/>
</dbReference>
<evidence type="ECO:0000313" key="2">
    <source>
        <dbReference type="EMBL" id="MFB9088408.1"/>
    </source>
</evidence>
<organism evidence="2 3">
    <name type="scientific">Flavobacterium paronense</name>
    <dbReference type="NCBI Taxonomy" id="1392775"/>
    <lineage>
        <taxon>Bacteria</taxon>
        <taxon>Pseudomonadati</taxon>
        <taxon>Bacteroidota</taxon>
        <taxon>Flavobacteriia</taxon>
        <taxon>Flavobacteriales</taxon>
        <taxon>Flavobacteriaceae</taxon>
        <taxon>Flavobacterium</taxon>
    </lineage>
</organism>
<gene>
    <name evidence="2" type="ORF">ACFFUU_02215</name>
</gene>
<feature type="transmembrane region" description="Helical" evidence="1">
    <location>
        <begin position="136"/>
        <end position="155"/>
    </location>
</feature>